<reference evidence="2" key="1">
    <citation type="submission" date="2021-01" db="EMBL/GenBank/DDBJ databases">
        <title>Whole genome shotgun sequence of Actinoplanes rishiriensis NBRC 108556.</title>
        <authorList>
            <person name="Komaki H."/>
            <person name="Tamura T."/>
        </authorList>
    </citation>
    <scope>NUCLEOTIDE SEQUENCE</scope>
    <source>
        <strain evidence="2">NBRC 108556</strain>
    </source>
</reference>
<evidence type="ECO:0000256" key="1">
    <source>
        <dbReference type="SAM" id="Phobius"/>
    </source>
</evidence>
<name>A0A919JU00_9ACTN</name>
<sequence>MGHVTGWAALAPAGVLAVAPAGGRAVAPAGVLAVAPAGVLAFVLAFVLAGCTTPAASEPPAGAAPSARAGFGGPDPAESVDEVVFRTPSKNIACALSPSAVRCDILRKDWQPPSKPADCELDWGNGAHIRAGEAALTCSGDTVLGEATTTLEYGKAYRSGTVRCDSESSGLTCKDEKTGRGFTLAVARYSLF</sequence>
<proteinExistence type="predicted"/>
<evidence type="ECO:0000313" key="2">
    <source>
        <dbReference type="EMBL" id="GIE93625.1"/>
    </source>
</evidence>
<dbReference type="Pfam" id="PF20341">
    <property type="entry name" value="DUF6636"/>
    <property type="match status" value="1"/>
</dbReference>
<feature type="transmembrane region" description="Helical" evidence="1">
    <location>
        <begin position="27"/>
        <end position="49"/>
    </location>
</feature>
<dbReference type="AlphaFoldDB" id="A0A919JU00"/>
<comment type="caution">
    <text evidence="2">The sequence shown here is derived from an EMBL/GenBank/DDBJ whole genome shotgun (WGS) entry which is preliminary data.</text>
</comment>
<dbReference type="InterPro" id="IPR046576">
    <property type="entry name" value="DUF6636"/>
</dbReference>
<keyword evidence="1" id="KW-0812">Transmembrane</keyword>
<dbReference type="Proteomes" id="UP000636960">
    <property type="component" value="Unassembled WGS sequence"/>
</dbReference>
<dbReference type="RefSeq" id="WP_203779917.1">
    <property type="nucleotide sequence ID" value="NZ_BOMV01000007.1"/>
</dbReference>
<keyword evidence="3" id="KW-1185">Reference proteome</keyword>
<keyword evidence="1" id="KW-0472">Membrane</keyword>
<evidence type="ECO:0000313" key="3">
    <source>
        <dbReference type="Proteomes" id="UP000636960"/>
    </source>
</evidence>
<dbReference type="EMBL" id="BOMV01000007">
    <property type="protein sequence ID" value="GIE93625.1"/>
    <property type="molecule type" value="Genomic_DNA"/>
</dbReference>
<accession>A0A919JU00</accession>
<keyword evidence="1" id="KW-1133">Transmembrane helix</keyword>
<protein>
    <submittedName>
        <fullName evidence="2">Uncharacterized protein</fullName>
    </submittedName>
</protein>
<gene>
    <name evidence="2" type="ORF">Ari01nite_10900</name>
</gene>
<organism evidence="2 3">
    <name type="scientific">Paractinoplanes rishiriensis</name>
    <dbReference type="NCBI Taxonomy" id="1050105"/>
    <lineage>
        <taxon>Bacteria</taxon>
        <taxon>Bacillati</taxon>
        <taxon>Actinomycetota</taxon>
        <taxon>Actinomycetes</taxon>
        <taxon>Micromonosporales</taxon>
        <taxon>Micromonosporaceae</taxon>
        <taxon>Paractinoplanes</taxon>
    </lineage>
</organism>